<organism evidence="1">
    <name type="scientific">Spironucleus salmonicida</name>
    <dbReference type="NCBI Taxonomy" id="348837"/>
    <lineage>
        <taxon>Eukaryota</taxon>
        <taxon>Metamonada</taxon>
        <taxon>Diplomonadida</taxon>
        <taxon>Hexamitidae</taxon>
        <taxon>Hexamitinae</taxon>
        <taxon>Spironucleus</taxon>
    </lineage>
</organism>
<dbReference type="Proteomes" id="UP000018208">
    <property type="component" value="Unassembled WGS sequence"/>
</dbReference>
<accession>V6LR38</accession>
<dbReference type="AlphaFoldDB" id="V6LR38"/>
<proteinExistence type="predicted"/>
<evidence type="ECO:0000313" key="3">
    <source>
        <dbReference type="Proteomes" id="UP000018208"/>
    </source>
</evidence>
<dbReference type="VEuPathDB" id="GiardiaDB:SS50377_24034"/>
<evidence type="ECO:0000313" key="1">
    <source>
        <dbReference type="EMBL" id="EST47065.1"/>
    </source>
</evidence>
<dbReference type="EMBL" id="AUWU02000004">
    <property type="protein sequence ID" value="KAH0574089.1"/>
    <property type="molecule type" value="Genomic_DNA"/>
</dbReference>
<name>V6LR38_9EUKA</name>
<sequence length="123" mass="13843">MNYQLPKYAIPTSQQGNQAAQKIQTQYNSASFVPAQQSSYIPNQQSLISDASNYQVLNQPQQDTPSYIPLSYINQLQEQTHRSNLNQAEPILPVLPVQEIKIEISGAYEDIEPLQVPEINTVI</sequence>
<keyword evidence="3" id="KW-1185">Reference proteome</keyword>
<reference evidence="2" key="2">
    <citation type="submission" date="2020-12" db="EMBL/GenBank/DDBJ databases">
        <title>New Spironucleus salmonicida genome in near-complete chromosomes.</title>
        <authorList>
            <person name="Xu F."/>
            <person name="Kurt Z."/>
            <person name="Jimenez-Gonzalez A."/>
            <person name="Astvaldsson A."/>
            <person name="Andersson J.O."/>
            <person name="Svard S.G."/>
        </authorList>
    </citation>
    <scope>NUCLEOTIDE SEQUENCE</scope>
    <source>
        <strain evidence="2">ATCC 50377</strain>
    </source>
</reference>
<reference evidence="1 2" key="1">
    <citation type="journal article" date="2014" name="PLoS Genet.">
        <title>The Genome of Spironucleus salmonicida Highlights a Fish Pathogen Adapted to Fluctuating Environments.</title>
        <authorList>
            <person name="Xu F."/>
            <person name="Jerlstrom-Hultqvist J."/>
            <person name="Einarsson E."/>
            <person name="Astvaldsson A."/>
            <person name="Svard S.G."/>
            <person name="Andersson J.O."/>
        </authorList>
    </citation>
    <scope>NUCLEOTIDE SEQUENCE</scope>
    <source>
        <strain evidence="2">ATCC 50377</strain>
    </source>
</reference>
<protein>
    <submittedName>
        <fullName evidence="1">Uncharacterized protein</fullName>
    </submittedName>
</protein>
<dbReference type="EMBL" id="KI546049">
    <property type="protein sequence ID" value="EST47065.1"/>
    <property type="molecule type" value="Genomic_DNA"/>
</dbReference>
<gene>
    <name evidence="1" type="ORF">SS50377_12873</name>
    <name evidence="2" type="ORF">SS50377_24034</name>
</gene>
<evidence type="ECO:0000313" key="2">
    <source>
        <dbReference type="EMBL" id="KAH0574089.1"/>
    </source>
</evidence>